<evidence type="ECO:0000313" key="19">
    <source>
        <dbReference type="Proteomes" id="UP000190037"/>
    </source>
</evidence>
<reference evidence="18 19" key="1">
    <citation type="submission" date="2017-03" db="EMBL/GenBank/DDBJ databases">
        <title>Draft genome sequence of Streptomyces scabrisporus NF3, endophyte isolated from Amphipterygium adstringens.</title>
        <authorList>
            <person name="Vazquez M."/>
            <person name="Ceapa C.D."/>
            <person name="Rodriguez Luna D."/>
            <person name="Sanchez Esquivel S."/>
        </authorList>
    </citation>
    <scope>NUCLEOTIDE SEQUENCE [LARGE SCALE GENOMIC DNA]</scope>
    <source>
        <strain evidence="18 19">NF3</strain>
    </source>
</reference>
<dbReference type="STRING" id="159449.B4N89_24270"/>
<evidence type="ECO:0000256" key="4">
    <source>
        <dbReference type="ARBA" id="ARBA00010441"/>
    </source>
</evidence>
<feature type="transmembrane region" description="Helical" evidence="17">
    <location>
        <begin position="139"/>
        <end position="158"/>
    </location>
</feature>
<feature type="transmembrane region" description="Helical" evidence="17">
    <location>
        <begin position="75"/>
        <end position="93"/>
    </location>
</feature>
<feature type="transmembrane region" description="Helical" evidence="17">
    <location>
        <begin position="195"/>
        <end position="213"/>
    </location>
</feature>
<sequence>MTGTDYDDTADLDVAELNILGTPVEDDPQACLSSRISVADVLTLGNAACGFMAIYFLACSVMAQRGGDVGVSAERGMAAAVVLMLVGALCDLCDGMVARKLRMSSLGAQLDNLADVITFGVAPAFFVVTWAAVPVNAGQAPAAVLVALSVLIAGVLRLARFATTPGRPGVFQGMPIPMGAMTVVSIVLLDLPFTPAAVLIVAVSGLMVSRIEYPKPQGNMAILVMAGIGLSMSCLIAWAADAPGSEWMLNMGATTQVTLALLVPAMAMARKGVERIGLRMIR</sequence>
<keyword evidence="7" id="KW-0444">Lipid biosynthesis</keyword>
<comment type="catalytic activity">
    <reaction evidence="1">
        <text>a CDP-1,2-diacyl-sn-glycerol + L-serine = a 1,2-diacyl-sn-glycero-3-phospho-L-serine + CMP + H(+)</text>
        <dbReference type="Rhea" id="RHEA:16913"/>
        <dbReference type="ChEBI" id="CHEBI:15378"/>
        <dbReference type="ChEBI" id="CHEBI:33384"/>
        <dbReference type="ChEBI" id="CHEBI:57262"/>
        <dbReference type="ChEBI" id="CHEBI:58332"/>
        <dbReference type="ChEBI" id="CHEBI:60377"/>
        <dbReference type="EC" id="2.7.8.8"/>
    </reaction>
</comment>
<evidence type="ECO:0000256" key="10">
    <source>
        <dbReference type="ARBA" id="ARBA00022989"/>
    </source>
</evidence>
<evidence type="ECO:0000256" key="17">
    <source>
        <dbReference type="SAM" id="Phobius"/>
    </source>
</evidence>
<dbReference type="Pfam" id="PF01066">
    <property type="entry name" value="CDP-OH_P_transf"/>
    <property type="match status" value="1"/>
</dbReference>
<dbReference type="NCBIfam" id="TIGR00473">
    <property type="entry name" value="pssA"/>
    <property type="match status" value="1"/>
</dbReference>
<organism evidence="18 19">
    <name type="scientific">Embleya scabrispora</name>
    <dbReference type="NCBI Taxonomy" id="159449"/>
    <lineage>
        <taxon>Bacteria</taxon>
        <taxon>Bacillati</taxon>
        <taxon>Actinomycetota</taxon>
        <taxon>Actinomycetes</taxon>
        <taxon>Kitasatosporales</taxon>
        <taxon>Streptomycetaceae</taxon>
        <taxon>Embleya</taxon>
    </lineage>
</organism>
<feature type="transmembrane region" description="Helical" evidence="17">
    <location>
        <begin position="41"/>
        <end position="63"/>
    </location>
</feature>
<dbReference type="RefSeq" id="WP_078977922.1">
    <property type="nucleotide sequence ID" value="NZ_MWQN01000001.1"/>
</dbReference>
<evidence type="ECO:0000256" key="13">
    <source>
        <dbReference type="ARBA" id="ARBA00023209"/>
    </source>
</evidence>
<dbReference type="GO" id="GO:0008654">
    <property type="term" value="P:phospholipid biosynthetic process"/>
    <property type="evidence" value="ECO:0007669"/>
    <property type="project" value="UniProtKB-KW"/>
</dbReference>
<evidence type="ECO:0000256" key="7">
    <source>
        <dbReference type="ARBA" id="ARBA00022516"/>
    </source>
</evidence>
<dbReference type="InterPro" id="IPR000462">
    <property type="entry name" value="CDP-OH_P_trans"/>
</dbReference>
<dbReference type="eggNOG" id="COG1183">
    <property type="taxonomic scope" value="Bacteria"/>
</dbReference>
<evidence type="ECO:0000256" key="2">
    <source>
        <dbReference type="ARBA" id="ARBA00004141"/>
    </source>
</evidence>
<evidence type="ECO:0000256" key="12">
    <source>
        <dbReference type="ARBA" id="ARBA00023136"/>
    </source>
</evidence>
<dbReference type="InterPro" id="IPR004533">
    <property type="entry name" value="CDP-diaglyc--ser_O-PTrfase"/>
</dbReference>
<comment type="caution">
    <text evidence="18">The sequence shown here is derived from an EMBL/GenBank/DDBJ whole genome shotgun (WGS) entry which is preliminary data.</text>
</comment>
<evidence type="ECO:0000256" key="1">
    <source>
        <dbReference type="ARBA" id="ARBA00000287"/>
    </source>
</evidence>
<evidence type="ECO:0000313" key="18">
    <source>
        <dbReference type="EMBL" id="OPC83640.1"/>
    </source>
</evidence>
<keyword evidence="10 17" id="KW-1133">Transmembrane helix</keyword>
<evidence type="ECO:0000256" key="14">
    <source>
        <dbReference type="ARBA" id="ARBA00023264"/>
    </source>
</evidence>
<evidence type="ECO:0000256" key="8">
    <source>
        <dbReference type="ARBA" id="ARBA00022679"/>
    </source>
</evidence>
<evidence type="ECO:0000256" key="6">
    <source>
        <dbReference type="ARBA" id="ARBA00017171"/>
    </source>
</evidence>
<keyword evidence="13" id="KW-0594">Phospholipid biosynthesis</keyword>
<dbReference type="InterPro" id="IPR043130">
    <property type="entry name" value="CDP-OH_PTrfase_TM_dom"/>
</dbReference>
<keyword evidence="12 17" id="KW-0472">Membrane</keyword>
<keyword evidence="14" id="KW-1208">Phospholipid metabolism</keyword>
<evidence type="ECO:0000256" key="5">
    <source>
        <dbReference type="ARBA" id="ARBA00013174"/>
    </source>
</evidence>
<dbReference type="GO" id="GO:0003882">
    <property type="term" value="F:CDP-diacylglycerol-serine O-phosphatidyltransferase activity"/>
    <property type="evidence" value="ECO:0007669"/>
    <property type="project" value="UniProtKB-EC"/>
</dbReference>
<keyword evidence="9 17" id="KW-0812">Transmembrane</keyword>
<feature type="transmembrane region" description="Helical" evidence="17">
    <location>
        <begin position="113"/>
        <end position="133"/>
    </location>
</feature>
<name>A0A1T3P412_9ACTN</name>
<accession>A0A1T3P412</accession>
<feature type="transmembrane region" description="Helical" evidence="17">
    <location>
        <begin position="247"/>
        <end position="269"/>
    </location>
</feature>
<dbReference type="AlphaFoldDB" id="A0A1T3P412"/>
<proteinExistence type="inferred from homology"/>
<evidence type="ECO:0000256" key="11">
    <source>
        <dbReference type="ARBA" id="ARBA00023098"/>
    </source>
</evidence>
<comment type="subcellular location">
    <subcellularLocation>
        <location evidence="3">Endomembrane system</location>
    </subcellularLocation>
    <subcellularLocation>
        <location evidence="2">Membrane</location>
        <topology evidence="2">Multi-pass membrane protein</topology>
    </subcellularLocation>
</comment>
<keyword evidence="8 16" id="KW-0808">Transferase</keyword>
<dbReference type="Proteomes" id="UP000190037">
    <property type="component" value="Unassembled WGS sequence"/>
</dbReference>
<keyword evidence="19" id="KW-1185">Reference proteome</keyword>
<dbReference type="Gene3D" id="1.20.120.1760">
    <property type="match status" value="1"/>
</dbReference>
<feature type="transmembrane region" description="Helical" evidence="17">
    <location>
        <begin position="220"/>
        <end position="241"/>
    </location>
</feature>
<comment type="similarity">
    <text evidence="4 16">Belongs to the CDP-alcohol phosphatidyltransferase class-I family.</text>
</comment>
<keyword evidence="11" id="KW-0443">Lipid metabolism</keyword>
<gene>
    <name evidence="18" type="ORF">B4N89_24270</name>
</gene>
<evidence type="ECO:0000256" key="3">
    <source>
        <dbReference type="ARBA" id="ARBA00004308"/>
    </source>
</evidence>
<dbReference type="GO" id="GO:0016020">
    <property type="term" value="C:membrane"/>
    <property type="evidence" value="ECO:0007669"/>
    <property type="project" value="UniProtKB-SubCell"/>
</dbReference>
<evidence type="ECO:0000256" key="15">
    <source>
        <dbReference type="ARBA" id="ARBA00032361"/>
    </source>
</evidence>
<dbReference type="OrthoDB" id="9777147at2"/>
<dbReference type="PROSITE" id="PS00379">
    <property type="entry name" value="CDP_ALCOHOL_P_TRANSF"/>
    <property type="match status" value="1"/>
</dbReference>
<protein>
    <recommendedName>
        <fullName evidence="6">CDP-diacylglycerol--serine O-phosphatidyltransferase</fullName>
        <ecNumber evidence="5">2.7.8.8</ecNumber>
    </recommendedName>
    <alternativeName>
        <fullName evidence="15">Phosphatidylserine synthase</fullName>
    </alternativeName>
</protein>
<dbReference type="EC" id="2.7.8.8" evidence="5"/>
<evidence type="ECO:0000256" key="16">
    <source>
        <dbReference type="RuleBase" id="RU003750"/>
    </source>
</evidence>
<dbReference type="EMBL" id="MWQN01000001">
    <property type="protein sequence ID" value="OPC83640.1"/>
    <property type="molecule type" value="Genomic_DNA"/>
</dbReference>
<dbReference type="InterPro" id="IPR048254">
    <property type="entry name" value="CDP_ALCOHOL_P_TRANSF_CS"/>
</dbReference>
<dbReference type="GO" id="GO:0012505">
    <property type="term" value="C:endomembrane system"/>
    <property type="evidence" value="ECO:0007669"/>
    <property type="project" value="UniProtKB-SubCell"/>
</dbReference>
<evidence type="ECO:0000256" key="9">
    <source>
        <dbReference type="ARBA" id="ARBA00022692"/>
    </source>
</evidence>